<organism evidence="10 11">
    <name type="scientific">Ruicaihuangia caeni</name>
    <dbReference type="NCBI Taxonomy" id="3042517"/>
    <lineage>
        <taxon>Bacteria</taxon>
        <taxon>Bacillati</taxon>
        <taxon>Actinomycetota</taxon>
        <taxon>Actinomycetes</taxon>
        <taxon>Micrococcales</taxon>
        <taxon>Microbacteriaceae</taxon>
        <taxon>Ruicaihuangia</taxon>
    </lineage>
</organism>
<dbReference type="InterPro" id="IPR052157">
    <property type="entry name" value="BCAA_transport_permease"/>
</dbReference>
<keyword evidence="4 9" id="KW-0812">Transmembrane</keyword>
<keyword evidence="7 9" id="KW-0472">Membrane</keyword>
<feature type="transmembrane region" description="Helical" evidence="9">
    <location>
        <begin position="186"/>
        <end position="206"/>
    </location>
</feature>
<evidence type="ECO:0000256" key="4">
    <source>
        <dbReference type="ARBA" id="ARBA00022692"/>
    </source>
</evidence>
<feature type="transmembrane region" description="Helical" evidence="9">
    <location>
        <begin position="133"/>
        <end position="158"/>
    </location>
</feature>
<feature type="transmembrane region" description="Helical" evidence="9">
    <location>
        <begin position="12"/>
        <end position="38"/>
    </location>
</feature>
<evidence type="ECO:0000256" key="1">
    <source>
        <dbReference type="ARBA" id="ARBA00004651"/>
    </source>
</evidence>
<dbReference type="RefSeq" id="WP_281488877.1">
    <property type="nucleotide sequence ID" value="NZ_JASATX010000003.1"/>
</dbReference>
<keyword evidence="11" id="KW-1185">Reference proteome</keyword>
<dbReference type="GO" id="GO:0005886">
    <property type="term" value="C:plasma membrane"/>
    <property type="evidence" value="ECO:0007669"/>
    <property type="project" value="UniProtKB-SubCell"/>
</dbReference>
<evidence type="ECO:0000256" key="6">
    <source>
        <dbReference type="ARBA" id="ARBA00022989"/>
    </source>
</evidence>
<evidence type="ECO:0000256" key="9">
    <source>
        <dbReference type="SAM" id="Phobius"/>
    </source>
</evidence>
<feature type="transmembrane region" description="Helical" evidence="9">
    <location>
        <begin position="262"/>
        <end position="279"/>
    </location>
</feature>
<comment type="subcellular location">
    <subcellularLocation>
        <location evidence="1">Cell membrane</location>
        <topology evidence="1">Multi-pass membrane protein</topology>
    </subcellularLocation>
</comment>
<reference evidence="10 11" key="1">
    <citation type="submission" date="2023-04" db="EMBL/GenBank/DDBJ databases">
        <title>Klugiella caeni sp. nov. isolated from the sludge of biochemical tank.</title>
        <authorList>
            <person name="Geng K."/>
        </authorList>
    </citation>
    <scope>NUCLEOTIDE SEQUENCE [LARGE SCALE GENOMIC DNA]</scope>
    <source>
        <strain evidence="10 11">YN-L-19</strain>
    </source>
</reference>
<keyword evidence="6 9" id="KW-1133">Transmembrane helix</keyword>
<comment type="similarity">
    <text evidence="8">Belongs to the binding-protein-dependent transport system permease family. LivHM subfamily.</text>
</comment>
<name>A0AAW6T9P8_9MICO</name>
<evidence type="ECO:0000256" key="5">
    <source>
        <dbReference type="ARBA" id="ARBA00022970"/>
    </source>
</evidence>
<sequence length="294" mass="30565">MNAVFQFLIDALSLGSIYACIALGIALIFGVMNLVNLAHGELIMVTGYTLLLTHGLPLPLRIIIAITAGVLAGILMDKLAFRFIRGAKPATLMIVSFGIAYLLQNLAILFIGSQARAVALPSWVSARISVGGIGVSPLDLVTVLVTVLLLAGMGLVLYRTPIGRQMRAASEDFTMARLVGVKSDRVISTAFALAGFLAAVAGILLIAKTGTVTPTMGLAPLLAGVVATVIGGSGNLKAAVYGAYLFGALTVAIQAALPTDLVAFRDAVAFALVILVLIVRPQGLFIRRAVAERV</sequence>
<feature type="transmembrane region" description="Helical" evidence="9">
    <location>
        <begin position="238"/>
        <end position="256"/>
    </location>
</feature>
<dbReference type="GO" id="GO:0022857">
    <property type="term" value="F:transmembrane transporter activity"/>
    <property type="evidence" value="ECO:0007669"/>
    <property type="project" value="InterPro"/>
</dbReference>
<dbReference type="PANTHER" id="PTHR11795">
    <property type="entry name" value="BRANCHED-CHAIN AMINO ACID TRANSPORT SYSTEM PERMEASE PROTEIN LIVH"/>
    <property type="match status" value="1"/>
</dbReference>
<keyword evidence="3" id="KW-1003">Cell membrane</keyword>
<dbReference type="PANTHER" id="PTHR11795:SF445">
    <property type="entry name" value="AMINO ACID ABC TRANSPORTER PERMEASE PROTEIN"/>
    <property type="match status" value="1"/>
</dbReference>
<evidence type="ECO:0000313" key="11">
    <source>
        <dbReference type="Proteomes" id="UP001321506"/>
    </source>
</evidence>
<evidence type="ECO:0000313" key="10">
    <source>
        <dbReference type="EMBL" id="MDI2099094.1"/>
    </source>
</evidence>
<proteinExistence type="inferred from homology"/>
<feature type="transmembrane region" description="Helical" evidence="9">
    <location>
        <begin position="92"/>
        <end position="113"/>
    </location>
</feature>
<accession>A0AAW6T9P8</accession>
<evidence type="ECO:0000256" key="8">
    <source>
        <dbReference type="ARBA" id="ARBA00037998"/>
    </source>
</evidence>
<evidence type="ECO:0000256" key="3">
    <source>
        <dbReference type="ARBA" id="ARBA00022475"/>
    </source>
</evidence>
<dbReference type="Pfam" id="PF02653">
    <property type="entry name" value="BPD_transp_2"/>
    <property type="match status" value="1"/>
</dbReference>
<dbReference type="GO" id="GO:0006865">
    <property type="term" value="P:amino acid transport"/>
    <property type="evidence" value="ECO:0007669"/>
    <property type="project" value="UniProtKB-KW"/>
</dbReference>
<dbReference type="EMBL" id="JASATX010000003">
    <property type="protein sequence ID" value="MDI2099094.1"/>
    <property type="molecule type" value="Genomic_DNA"/>
</dbReference>
<keyword evidence="2" id="KW-0813">Transport</keyword>
<comment type="caution">
    <text evidence="10">The sequence shown here is derived from an EMBL/GenBank/DDBJ whole genome shotgun (WGS) entry which is preliminary data.</text>
</comment>
<evidence type="ECO:0000256" key="7">
    <source>
        <dbReference type="ARBA" id="ARBA00023136"/>
    </source>
</evidence>
<protein>
    <submittedName>
        <fullName evidence="10">Branched-chain amino acid ABC transporter permease</fullName>
    </submittedName>
</protein>
<dbReference type="InterPro" id="IPR001851">
    <property type="entry name" value="ABC_transp_permease"/>
</dbReference>
<gene>
    <name evidence="10" type="ORF">QF206_08985</name>
</gene>
<keyword evidence="5" id="KW-0029">Amino-acid transport</keyword>
<feature type="transmembrane region" description="Helical" evidence="9">
    <location>
        <begin position="58"/>
        <end position="80"/>
    </location>
</feature>
<evidence type="ECO:0000256" key="2">
    <source>
        <dbReference type="ARBA" id="ARBA00022448"/>
    </source>
</evidence>
<dbReference type="AlphaFoldDB" id="A0AAW6T9P8"/>
<dbReference type="CDD" id="cd06582">
    <property type="entry name" value="TM_PBP1_LivH_like"/>
    <property type="match status" value="1"/>
</dbReference>
<dbReference type="Proteomes" id="UP001321506">
    <property type="component" value="Unassembled WGS sequence"/>
</dbReference>
<feature type="transmembrane region" description="Helical" evidence="9">
    <location>
        <begin position="212"/>
        <end position="231"/>
    </location>
</feature>